<proteinExistence type="predicted"/>
<evidence type="ECO:0000313" key="1">
    <source>
        <dbReference type="EMBL" id="SVE06539.1"/>
    </source>
</evidence>
<protein>
    <submittedName>
        <fullName evidence="1">Uncharacterized protein</fullName>
    </submittedName>
</protein>
<gene>
    <name evidence="1" type="ORF">METZ01_LOCUS459393</name>
</gene>
<reference evidence="1" key="1">
    <citation type="submission" date="2018-05" db="EMBL/GenBank/DDBJ databases">
        <authorList>
            <person name="Lanie J.A."/>
            <person name="Ng W.-L."/>
            <person name="Kazmierczak K.M."/>
            <person name="Andrzejewski T.M."/>
            <person name="Davidsen T.M."/>
            <person name="Wayne K.J."/>
            <person name="Tettelin H."/>
            <person name="Glass J.I."/>
            <person name="Rusch D."/>
            <person name="Podicherti R."/>
            <person name="Tsui H.-C.T."/>
            <person name="Winkler M.E."/>
        </authorList>
    </citation>
    <scope>NUCLEOTIDE SEQUENCE</scope>
</reference>
<dbReference type="AlphaFoldDB" id="A0A383AG30"/>
<dbReference type="EMBL" id="UINC01191749">
    <property type="protein sequence ID" value="SVE06539.1"/>
    <property type="molecule type" value="Genomic_DNA"/>
</dbReference>
<feature type="non-terminal residue" evidence="1">
    <location>
        <position position="224"/>
    </location>
</feature>
<accession>A0A383AG30</accession>
<sequence>MIEAAGEANERFRNRTDMMINSGEALRGFPDRLELTKDITAEEGDFILGTGWSPAEVLDSETLRQVDVLAQEVLASDAGCTVLCVWDGVNLRQSLLARELFGQGGGSPLHDTQISPVVVHPPAMTAWGHFRLLHGASTWEGMTSVIGRPMPHPRHAAMLSWAVGGGHLEPKDAYTNEDAGQARQSIIQHQAKTFSRWRDGARAHFAYTGVRSVPPIQDNVIQPM</sequence>
<name>A0A383AG30_9ZZZZ</name>
<organism evidence="1">
    <name type="scientific">marine metagenome</name>
    <dbReference type="NCBI Taxonomy" id="408172"/>
    <lineage>
        <taxon>unclassified sequences</taxon>
        <taxon>metagenomes</taxon>
        <taxon>ecological metagenomes</taxon>
    </lineage>
</organism>